<dbReference type="PANTHER" id="PTHR31609">
    <property type="entry name" value="YDJC DEACETYLASE FAMILY MEMBER"/>
    <property type="match status" value="1"/>
</dbReference>
<keyword evidence="4" id="KW-0460">Magnesium</keyword>
<protein>
    <submittedName>
        <fullName evidence="6">Putative glycoside hydrolase/deacetylase ChbG (UPF0249 family)</fullName>
    </submittedName>
</protein>
<dbReference type="SUPFAM" id="SSF88713">
    <property type="entry name" value="Glycoside hydrolase/deacetylase"/>
    <property type="match status" value="1"/>
</dbReference>
<dbReference type="InterPro" id="IPR011330">
    <property type="entry name" value="Glyco_hydro/deAcase_b/a-brl"/>
</dbReference>
<dbReference type="OrthoDB" id="9774177at2"/>
<dbReference type="EMBL" id="SHKW01000001">
    <property type="protein sequence ID" value="RZU40261.1"/>
    <property type="molecule type" value="Genomic_DNA"/>
</dbReference>
<organism evidence="6 7">
    <name type="scientific">Edaphobacter modestus</name>
    <dbReference type="NCBI Taxonomy" id="388466"/>
    <lineage>
        <taxon>Bacteria</taxon>
        <taxon>Pseudomonadati</taxon>
        <taxon>Acidobacteriota</taxon>
        <taxon>Terriglobia</taxon>
        <taxon>Terriglobales</taxon>
        <taxon>Acidobacteriaceae</taxon>
        <taxon>Edaphobacter</taxon>
    </lineage>
</organism>
<evidence type="ECO:0000313" key="6">
    <source>
        <dbReference type="EMBL" id="RZU40261.1"/>
    </source>
</evidence>
<reference evidence="6 7" key="1">
    <citation type="submission" date="2019-02" db="EMBL/GenBank/DDBJ databases">
        <title>Genomic Encyclopedia of Archaeal and Bacterial Type Strains, Phase II (KMG-II): from individual species to whole genera.</title>
        <authorList>
            <person name="Goeker M."/>
        </authorList>
    </citation>
    <scope>NUCLEOTIDE SEQUENCE [LARGE SCALE GENOMIC DNA]</scope>
    <source>
        <strain evidence="6 7">DSM 18101</strain>
    </source>
</reference>
<keyword evidence="5" id="KW-0119">Carbohydrate metabolism</keyword>
<evidence type="ECO:0000256" key="3">
    <source>
        <dbReference type="ARBA" id="ARBA00022801"/>
    </source>
</evidence>
<comment type="caution">
    <text evidence="6">The sequence shown here is derived from an EMBL/GenBank/DDBJ whole genome shotgun (WGS) entry which is preliminary data.</text>
</comment>
<dbReference type="GO" id="GO:0016787">
    <property type="term" value="F:hydrolase activity"/>
    <property type="evidence" value="ECO:0007669"/>
    <property type="project" value="UniProtKB-KW"/>
</dbReference>
<comment type="cofactor">
    <cofactor evidence="1">
        <name>Mg(2+)</name>
        <dbReference type="ChEBI" id="CHEBI:18420"/>
    </cofactor>
</comment>
<dbReference type="GO" id="GO:0019213">
    <property type="term" value="F:deacetylase activity"/>
    <property type="evidence" value="ECO:0007669"/>
    <property type="project" value="TreeGrafter"/>
</dbReference>
<dbReference type="AlphaFoldDB" id="A0A4Q7YT86"/>
<dbReference type="RefSeq" id="WP_130418349.1">
    <property type="nucleotide sequence ID" value="NZ_SHKW01000001.1"/>
</dbReference>
<gene>
    <name evidence="6" type="ORF">BDD14_1707</name>
</gene>
<dbReference type="PANTHER" id="PTHR31609:SF1">
    <property type="entry name" value="CARBOHYDRATE DEACETYLASE"/>
    <property type="match status" value="1"/>
</dbReference>
<evidence type="ECO:0000256" key="4">
    <source>
        <dbReference type="ARBA" id="ARBA00022842"/>
    </source>
</evidence>
<dbReference type="GO" id="GO:0005975">
    <property type="term" value="P:carbohydrate metabolic process"/>
    <property type="evidence" value="ECO:0007669"/>
    <property type="project" value="InterPro"/>
</dbReference>
<dbReference type="Proteomes" id="UP000292958">
    <property type="component" value="Unassembled WGS sequence"/>
</dbReference>
<proteinExistence type="predicted"/>
<dbReference type="InterPro" id="IPR006879">
    <property type="entry name" value="YdjC-like"/>
</dbReference>
<accession>A0A4Q7YT86</accession>
<evidence type="ECO:0000256" key="2">
    <source>
        <dbReference type="ARBA" id="ARBA00022723"/>
    </source>
</evidence>
<dbReference type="GO" id="GO:0046872">
    <property type="term" value="F:metal ion binding"/>
    <property type="evidence" value="ECO:0007669"/>
    <property type="project" value="UniProtKB-KW"/>
</dbReference>
<dbReference type="CDD" id="cd10808">
    <property type="entry name" value="YdjC"/>
    <property type="match status" value="1"/>
</dbReference>
<dbReference type="Pfam" id="PF04794">
    <property type="entry name" value="YdjC"/>
    <property type="match status" value="1"/>
</dbReference>
<evidence type="ECO:0000256" key="5">
    <source>
        <dbReference type="ARBA" id="ARBA00023277"/>
    </source>
</evidence>
<evidence type="ECO:0000313" key="7">
    <source>
        <dbReference type="Proteomes" id="UP000292958"/>
    </source>
</evidence>
<dbReference type="Gene3D" id="3.20.20.370">
    <property type="entry name" value="Glycoside hydrolase/deacetylase"/>
    <property type="match status" value="1"/>
</dbReference>
<sequence>MPSRLIINADDFGLTPGINRSIAELHYAGVLTSATLMATGPAFEDAISVTRGIPSLGVGCHIVLTDGVPAAPLQSIPSLLGPDGKTFRPSLLDFVRALLRGQIREADIEREAQAQIDKLQQAGITITHVDTHKHTHLFPAVARPLLRVLARSNIHAIRNPFEPTFTQRLAHAGIKRRLQIQILNRLRPAFERQPQVGDQKVLTTEGTLGVSATGNLNTSTLGEILSAMPATGTFELVCHPGYNDRDLDRVTTRLRSHREIEMQALLTTIPPALAQPNGIELIHYGSLGSADSSRPNAVNVR</sequence>
<keyword evidence="2" id="KW-0479">Metal-binding</keyword>
<keyword evidence="3 6" id="KW-0378">Hydrolase</keyword>
<keyword evidence="7" id="KW-1185">Reference proteome</keyword>
<evidence type="ECO:0000256" key="1">
    <source>
        <dbReference type="ARBA" id="ARBA00001946"/>
    </source>
</evidence>
<name>A0A4Q7YT86_9BACT</name>